<reference evidence="1 2" key="1">
    <citation type="submission" date="2012-04" db="EMBL/GenBank/DDBJ databases">
        <authorList>
            <person name="Weinstock G."/>
            <person name="Sodergren E."/>
            <person name="Lobos E.A."/>
            <person name="Fulton L."/>
            <person name="Fulton R."/>
            <person name="Courtney L."/>
            <person name="Fronick C."/>
            <person name="O'Laughlin M."/>
            <person name="Godfrey J."/>
            <person name="Wilson R.M."/>
            <person name="Miner T."/>
            <person name="Farmer C."/>
            <person name="Delehaunty K."/>
            <person name="Cordes M."/>
            <person name="Minx P."/>
            <person name="Tomlinson C."/>
            <person name="Chen J."/>
            <person name="Wollam A."/>
            <person name="Pepin K.H."/>
            <person name="Bhonagiri V."/>
            <person name="Zhang X."/>
            <person name="Suruliraj S."/>
            <person name="Warren W."/>
            <person name="Mitreva M."/>
            <person name="Mardis E.R."/>
            <person name="Wilson R.K."/>
        </authorList>
    </citation>
    <scope>NUCLEOTIDE SEQUENCE [LARGE SCALE GENOMIC DNA]</scope>
    <source>
        <strain evidence="1 2">505</strain>
    </source>
</reference>
<name>J7CVQ4_ENTFC</name>
<protein>
    <submittedName>
        <fullName evidence="1">Uncharacterized protein</fullName>
    </submittedName>
</protein>
<dbReference type="AlphaFoldDB" id="J7CVQ4"/>
<evidence type="ECO:0000313" key="1">
    <source>
        <dbReference type="EMBL" id="EJY45935.1"/>
    </source>
</evidence>
<comment type="caution">
    <text evidence="1">The sequence shown here is derived from an EMBL/GenBank/DDBJ whole genome shotgun (WGS) entry which is preliminary data.</text>
</comment>
<accession>J7CVQ4</accession>
<organism evidence="1 2">
    <name type="scientific">Enterococcus faecium 505</name>
    <dbReference type="NCBI Taxonomy" id="1134806"/>
    <lineage>
        <taxon>Bacteria</taxon>
        <taxon>Bacillati</taxon>
        <taxon>Bacillota</taxon>
        <taxon>Bacilli</taxon>
        <taxon>Lactobacillales</taxon>
        <taxon>Enterococcaceae</taxon>
        <taxon>Enterococcus</taxon>
    </lineage>
</organism>
<dbReference type="EMBL" id="AMBL01000035">
    <property type="protein sequence ID" value="EJY45935.1"/>
    <property type="molecule type" value="Genomic_DNA"/>
</dbReference>
<evidence type="ECO:0000313" key="2">
    <source>
        <dbReference type="Proteomes" id="UP000006403"/>
    </source>
</evidence>
<sequence>MGTKNKISEPSEEYSCIPAEVYRCLALINPSYFHIVRIF</sequence>
<dbReference type="HOGENOM" id="CLU_3309336_0_0_9"/>
<proteinExistence type="predicted"/>
<dbReference type="Proteomes" id="UP000006403">
    <property type="component" value="Unassembled WGS sequence"/>
</dbReference>
<gene>
    <name evidence="1" type="ORF">HMPREF1348_01185</name>
</gene>